<dbReference type="InParanoid" id="A0A146GFU2"/>
<sequence length="428" mass="47071">MRKVAAVLLATALCVSLARAQSFLFDDTEPPEEVSDLPTPFSPISEVEPGTALKGLSEDSFIRDTALSLRPRFYYRSVRNSLGVQDTFAGGGAVDLTTGWWKGFLRIGVTGYTTQPLVAVKNNNRSGLVESDGDGFFTLGQAWVKLRTGPATATLYRQTLNLPFINMNDARMIPNTFEAYQVRAEVWRDVQVNAGYITQMKGRDTPDFVPMSEVAGAPQVDRGTAFAGFVAGKETDAYLGAMSQLTPDLFCTSYVQTGYTWNVTDLFELRGDLQFADQRSVGAEYVGSFATQLYGGRLSASYGGALFSFAYTNTARDSNLRNPFGADPAFNMLMISDFAQAGEQSYGFGISYNFAKIGLSGLTAFSNYVYGALPQGDWEQEINATVDYRILKGPLNNLWLRLRYAFNEPGTGVPVEDFRVILNYTFTF</sequence>
<protein>
    <submittedName>
        <fullName evidence="5">Outer membrane porin, OprD family</fullName>
    </submittedName>
</protein>
<proteinExistence type="inferred from homology"/>
<dbReference type="OrthoDB" id="784582at2"/>
<organism evidence="5 6">
    <name type="scientific">Terrimicrobium sacchariphilum</name>
    <dbReference type="NCBI Taxonomy" id="690879"/>
    <lineage>
        <taxon>Bacteria</taxon>
        <taxon>Pseudomonadati</taxon>
        <taxon>Verrucomicrobiota</taxon>
        <taxon>Terrimicrobiia</taxon>
        <taxon>Terrimicrobiales</taxon>
        <taxon>Terrimicrobiaceae</taxon>
        <taxon>Terrimicrobium</taxon>
    </lineage>
</organism>
<comment type="caution">
    <text evidence="5">The sequence shown here is derived from an EMBL/GenBank/DDBJ whole genome shotgun (WGS) entry which is preliminary data.</text>
</comment>
<dbReference type="RefSeq" id="WP_075081140.1">
    <property type="nucleotide sequence ID" value="NZ_BDCO01000003.1"/>
</dbReference>
<keyword evidence="2" id="KW-0813">Transport</keyword>
<dbReference type="Gene3D" id="2.40.160.10">
    <property type="entry name" value="Porin"/>
    <property type="match status" value="1"/>
</dbReference>
<keyword evidence="3 4" id="KW-0732">Signal</keyword>
<dbReference type="InterPro" id="IPR023614">
    <property type="entry name" value="Porin_dom_sf"/>
</dbReference>
<name>A0A146GFU2_TERSA</name>
<dbReference type="GO" id="GO:0015288">
    <property type="term" value="F:porin activity"/>
    <property type="evidence" value="ECO:0007669"/>
    <property type="project" value="TreeGrafter"/>
</dbReference>
<dbReference type="InterPro" id="IPR005318">
    <property type="entry name" value="OM_porin_bac"/>
</dbReference>
<dbReference type="STRING" id="690879.TSACC_3383"/>
<dbReference type="EMBL" id="BDCO01000003">
    <property type="protein sequence ID" value="GAT35318.1"/>
    <property type="molecule type" value="Genomic_DNA"/>
</dbReference>
<dbReference type="GO" id="GO:0016020">
    <property type="term" value="C:membrane"/>
    <property type="evidence" value="ECO:0007669"/>
    <property type="project" value="InterPro"/>
</dbReference>
<evidence type="ECO:0000313" key="6">
    <source>
        <dbReference type="Proteomes" id="UP000076023"/>
    </source>
</evidence>
<evidence type="ECO:0000256" key="4">
    <source>
        <dbReference type="SAM" id="SignalP"/>
    </source>
</evidence>
<dbReference type="PANTHER" id="PTHR34596:SF2">
    <property type="entry name" value="CHITOPORIN"/>
    <property type="match status" value="1"/>
</dbReference>
<feature type="chain" id="PRO_5007524797" evidence="4">
    <location>
        <begin position="21"/>
        <end position="428"/>
    </location>
</feature>
<evidence type="ECO:0000256" key="2">
    <source>
        <dbReference type="ARBA" id="ARBA00022448"/>
    </source>
</evidence>
<comment type="similarity">
    <text evidence="1">Belongs to the outer membrane porin (Opr) (TC 1.B.25) family.</text>
</comment>
<dbReference type="AlphaFoldDB" id="A0A146GFU2"/>
<evidence type="ECO:0000313" key="5">
    <source>
        <dbReference type="EMBL" id="GAT35318.1"/>
    </source>
</evidence>
<reference evidence="6" key="1">
    <citation type="journal article" date="2017" name="Genome Announc.">
        <title>Draft Genome Sequence of Terrimicrobium sacchariphilum NM-5T, a Facultative Anaerobic Soil Bacterium of the Class Spartobacteria.</title>
        <authorList>
            <person name="Qiu Y.L."/>
            <person name="Tourlousse D.M."/>
            <person name="Matsuura N."/>
            <person name="Ohashi A."/>
            <person name="Sekiguchi Y."/>
        </authorList>
    </citation>
    <scope>NUCLEOTIDE SEQUENCE [LARGE SCALE GENOMIC DNA]</scope>
    <source>
        <strain evidence="6">NM-5</strain>
    </source>
</reference>
<feature type="signal peptide" evidence="4">
    <location>
        <begin position="1"/>
        <end position="20"/>
    </location>
</feature>
<evidence type="ECO:0000256" key="3">
    <source>
        <dbReference type="ARBA" id="ARBA00022729"/>
    </source>
</evidence>
<keyword evidence="6" id="KW-1185">Reference proteome</keyword>
<dbReference type="PANTHER" id="PTHR34596">
    <property type="entry name" value="CHITOPORIN"/>
    <property type="match status" value="1"/>
</dbReference>
<evidence type="ECO:0000256" key="1">
    <source>
        <dbReference type="ARBA" id="ARBA00009075"/>
    </source>
</evidence>
<dbReference type="Pfam" id="PF03573">
    <property type="entry name" value="OprD"/>
    <property type="match status" value="1"/>
</dbReference>
<dbReference type="Proteomes" id="UP000076023">
    <property type="component" value="Unassembled WGS sequence"/>
</dbReference>
<gene>
    <name evidence="5" type="ORF">TSACC_3383</name>
</gene>
<accession>A0A146GFU2</accession>